<dbReference type="InterPro" id="IPR004027">
    <property type="entry name" value="SEC_C_motif"/>
</dbReference>
<dbReference type="Proteomes" id="UP001595973">
    <property type="component" value="Unassembled WGS sequence"/>
</dbReference>
<dbReference type="Gene3D" id="3.10.450.50">
    <property type="match status" value="1"/>
</dbReference>
<dbReference type="Pfam" id="PF02810">
    <property type="entry name" value="SEC-C"/>
    <property type="match status" value="1"/>
</dbReference>
<dbReference type="SUPFAM" id="SSF103642">
    <property type="entry name" value="Sec-C motif"/>
    <property type="match status" value="1"/>
</dbReference>
<protein>
    <submittedName>
        <fullName evidence="1">SEC-C domain-containing protein</fullName>
    </submittedName>
</protein>
<sequence>MYHYDHFDPEFKYAESHEAKGIILLCPTHHEEKKKGLLTNAQLREFWRSPFAKSTAGAHYPIRLDHPPEIILSKLIFTAGTVALRTDDETILGVKPPDEAGLPPLLTFVAQDKVGNVFLRIKDNEILFSSSSFDIETTGQNWKILSSDGSLEIRMSFDLPTRITFSKILMYFGPWRISSSESSLDFSHKDKGLISMSTKGEWLRFGPEHNFALSSELNAVVLYKQDMSDFAPAPLGSLPTKTEPYFALNPPYYVVWDDEEDNISPVEINTAGLILRRYVRLFLRPEDAYERAKGSLRVLEIGNDNIGPLLTHAFDKVVATHLIFDEHKSSLWEYYIPKFVKENILPAGVGRRNAGCFCGSRKKYKHCHGAPS</sequence>
<organism evidence="1 2">
    <name type="scientific">Seohaeicola nanhaiensis</name>
    <dbReference type="NCBI Taxonomy" id="1387282"/>
    <lineage>
        <taxon>Bacteria</taxon>
        <taxon>Pseudomonadati</taxon>
        <taxon>Pseudomonadota</taxon>
        <taxon>Alphaproteobacteria</taxon>
        <taxon>Rhodobacterales</taxon>
        <taxon>Roseobacteraceae</taxon>
        <taxon>Seohaeicola</taxon>
    </lineage>
</organism>
<dbReference type="EMBL" id="JBHSGI010000002">
    <property type="protein sequence ID" value="MFC4667126.1"/>
    <property type="molecule type" value="Genomic_DNA"/>
</dbReference>
<comment type="caution">
    <text evidence="1">The sequence shown here is derived from an EMBL/GenBank/DDBJ whole genome shotgun (WGS) entry which is preliminary data.</text>
</comment>
<name>A0ABV9KBX4_9RHOB</name>
<dbReference type="RefSeq" id="WP_380715061.1">
    <property type="nucleotide sequence ID" value="NZ_JBHSGI010000002.1"/>
</dbReference>
<gene>
    <name evidence="1" type="ORF">ACFO5X_01050</name>
</gene>
<accession>A0ABV9KBX4</accession>
<evidence type="ECO:0000313" key="1">
    <source>
        <dbReference type="EMBL" id="MFC4667126.1"/>
    </source>
</evidence>
<evidence type="ECO:0000313" key="2">
    <source>
        <dbReference type="Proteomes" id="UP001595973"/>
    </source>
</evidence>
<reference evidence="2" key="1">
    <citation type="journal article" date="2019" name="Int. J. Syst. Evol. Microbiol.">
        <title>The Global Catalogue of Microorganisms (GCM) 10K type strain sequencing project: providing services to taxonomists for standard genome sequencing and annotation.</title>
        <authorList>
            <consortium name="The Broad Institute Genomics Platform"/>
            <consortium name="The Broad Institute Genome Sequencing Center for Infectious Disease"/>
            <person name="Wu L."/>
            <person name="Ma J."/>
        </authorList>
    </citation>
    <scope>NUCLEOTIDE SEQUENCE [LARGE SCALE GENOMIC DNA]</scope>
    <source>
        <strain evidence="2">CGMCC 4.7283</strain>
    </source>
</reference>
<proteinExistence type="predicted"/>
<keyword evidence="2" id="KW-1185">Reference proteome</keyword>